<proteinExistence type="predicted"/>
<evidence type="ECO:0000256" key="1">
    <source>
        <dbReference type="SAM" id="MobiDB-lite"/>
    </source>
</evidence>
<dbReference type="PROSITE" id="PS51318">
    <property type="entry name" value="TAT"/>
    <property type="match status" value="1"/>
</dbReference>
<dbReference type="EC" id="3.1.1.103" evidence="3"/>
<organism evidence="3">
    <name type="scientific">Caulobacter sp. 73W</name>
    <dbReference type="NCBI Taxonomy" id="3161137"/>
    <lineage>
        <taxon>Bacteria</taxon>
        <taxon>Pseudomonadati</taxon>
        <taxon>Pseudomonadota</taxon>
        <taxon>Alphaproteobacteria</taxon>
        <taxon>Caulobacterales</taxon>
        <taxon>Caulobacteraceae</taxon>
        <taxon>Caulobacter</taxon>
    </lineage>
</organism>
<dbReference type="GO" id="GO:0016787">
    <property type="term" value="F:hydrolase activity"/>
    <property type="evidence" value="ECO:0007669"/>
    <property type="project" value="UniProtKB-KW"/>
</dbReference>
<sequence>MHAGISGTLDRRQFVAAAALALGGCAGAARIDKGPGAPSARGPGRGPWAVASPQSVGLQVASLERAADQLGAAGERQGLVVVRGGRLVFERYWANPWHRDEATWGNVSFSSGKSWGGAMVGRAITQGLLKLDDRAERYHPSAQSGLRPEVTIRHLLTMTSGGTLNVKPSSRPPRRLDQPALAPSAGDEYRWQDKGETGSPPGYGRTIPAGGQFYYDGAAADHLADIVAAASGRSSHAYMMDELVRPLGCEVFAYQNEGVDRAGNIRIGGSILLSCRDMARLGQLYLDKGMWGGRQLIAADYVTQSLTPSPLNPAYGFLWWLNASGRVTGAPRDMAFAAGARGQFCFVLPSRDLVVATMGFGSAQLSADAAWAALGPALL</sequence>
<dbReference type="PANTHER" id="PTHR43283">
    <property type="entry name" value="BETA-LACTAMASE-RELATED"/>
    <property type="match status" value="1"/>
</dbReference>
<protein>
    <submittedName>
        <fullName evidence="3">Serine hydrolase domain-containing protein</fullName>
        <ecNumber evidence="3">3.1.1.103</ecNumber>
    </submittedName>
</protein>
<dbReference type="AlphaFoldDB" id="A0AB39KWR5"/>
<dbReference type="PANTHER" id="PTHR43283:SF7">
    <property type="entry name" value="BETA-LACTAMASE-RELATED DOMAIN-CONTAINING PROTEIN"/>
    <property type="match status" value="1"/>
</dbReference>
<dbReference type="Pfam" id="PF00144">
    <property type="entry name" value="Beta-lactamase"/>
    <property type="match status" value="1"/>
</dbReference>
<accession>A0AB39KWR5</accession>
<keyword evidence="3" id="KW-0378">Hydrolase</keyword>
<dbReference type="RefSeq" id="WP_369062307.1">
    <property type="nucleotide sequence ID" value="NZ_CP158375.1"/>
</dbReference>
<feature type="compositionally biased region" description="Basic and acidic residues" evidence="1">
    <location>
        <begin position="187"/>
        <end position="196"/>
    </location>
</feature>
<name>A0AB39KWR5_9CAUL</name>
<reference evidence="3" key="1">
    <citation type="submission" date="2024-06" db="EMBL/GenBank/DDBJ databases">
        <title>Caulobacter inopinatus, sp. nov.</title>
        <authorList>
            <person name="Donachie S.P."/>
        </authorList>
    </citation>
    <scope>NUCLEOTIDE SEQUENCE</scope>
    <source>
        <strain evidence="3">73W</strain>
    </source>
</reference>
<dbReference type="EMBL" id="CP158375">
    <property type="protein sequence ID" value="XDO98432.1"/>
    <property type="molecule type" value="Genomic_DNA"/>
</dbReference>
<feature type="region of interest" description="Disordered" evidence="1">
    <location>
        <begin position="161"/>
        <end position="202"/>
    </location>
</feature>
<evidence type="ECO:0000313" key="3">
    <source>
        <dbReference type="EMBL" id="XDO98432.1"/>
    </source>
</evidence>
<dbReference type="Gene3D" id="3.40.710.10">
    <property type="entry name" value="DD-peptidase/beta-lactamase superfamily"/>
    <property type="match status" value="1"/>
</dbReference>
<evidence type="ECO:0000259" key="2">
    <source>
        <dbReference type="Pfam" id="PF00144"/>
    </source>
</evidence>
<dbReference type="InterPro" id="IPR006311">
    <property type="entry name" value="TAT_signal"/>
</dbReference>
<gene>
    <name evidence="3" type="ORF">ABOZ73_08470</name>
</gene>
<dbReference type="InterPro" id="IPR050789">
    <property type="entry name" value="Diverse_Enzym_Activities"/>
</dbReference>
<feature type="domain" description="Beta-lactamase-related" evidence="2">
    <location>
        <begin position="64"/>
        <end position="358"/>
    </location>
</feature>
<dbReference type="InterPro" id="IPR012338">
    <property type="entry name" value="Beta-lactam/transpept-like"/>
</dbReference>
<dbReference type="InterPro" id="IPR001466">
    <property type="entry name" value="Beta-lactam-related"/>
</dbReference>
<dbReference type="SUPFAM" id="SSF56601">
    <property type="entry name" value="beta-lactamase/transpeptidase-like"/>
    <property type="match status" value="1"/>
</dbReference>